<protein>
    <recommendedName>
        <fullName evidence="3">Transposase</fullName>
    </recommendedName>
</protein>
<dbReference type="AlphaFoldDB" id="A0A9W6RQN0"/>
<sequence>MPARWCLERHNARTIDGLWARTSQRALNAAIWHNRLINAPVKRSLIAYDH</sequence>
<reference evidence="1" key="1">
    <citation type="submission" date="2023-03" db="EMBL/GenBank/DDBJ databases">
        <title>Actinoallomurus iriomotensis NBRC 103681.</title>
        <authorList>
            <person name="Ichikawa N."/>
            <person name="Sato H."/>
            <person name="Tonouchi N."/>
        </authorList>
    </citation>
    <scope>NUCLEOTIDE SEQUENCE</scope>
    <source>
        <strain evidence="1">NBRC 103681</strain>
    </source>
</reference>
<evidence type="ECO:0008006" key="3">
    <source>
        <dbReference type="Google" id="ProtNLM"/>
    </source>
</evidence>
<evidence type="ECO:0000313" key="1">
    <source>
        <dbReference type="EMBL" id="GLY80074.1"/>
    </source>
</evidence>
<evidence type="ECO:0000313" key="2">
    <source>
        <dbReference type="Proteomes" id="UP001165135"/>
    </source>
</evidence>
<comment type="caution">
    <text evidence="1">The sequence shown here is derived from an EMBL/GenBank/DDBJ whole genome shotgun (WGS) entry which is preliminary data.</text>
</comment>
<name>A0A9W6RQN0_9ACTN</name>
<accession>A0A9W6RQN0</accession>
<dbReference type="EMBL" id="BSTJ01000013">
    <property type="protein sequence ID" value="GLY80074.1"/>
    <property type="molecule type" value="Genomic_DNA"/>
</dbReference>
<gene>
    <name evidence="1" type="ORF">Airi01_083410</name>
</gene>
<proteinExistence type="predicted"/>
<organism evidence="1 2">
    <name type="scientific">Actinoallomurus iriomotensis</name>
    <dbReference type="NCBI Taxonomy" id="478107"/>
    <lineage>
        <taxon>Bacteria</taxon>
        <taxon>Bacillati</taxon>
        <taxon>Actinomycetota</taxon>
        <taxon>Actinomycetes</taxon>
        <taxon>Streptosporangiales</taxon>
        <taxon>Thermomonosporaceae</taxon>
        <taxon>Actinoallomurus</taxon>
    </lineage>
</organism>
<dbReference type="Proteomes" id="UP001165135">
    <property type="component" value="Unassembled WGS sequence"/>
</dbReference>